<feature type="transmembrane region" description="Helical" evidence="2">
    <location>
        <begin position="119"/>
        <end position="141"/>
    </location>
</feature>
<feature type="transmembrane region" description="Helical" evidence="2">
    <location>
        <begin position="91"/>
        <end position="107"/>
    </location>
</feature>
<feature type="transmembrane region" description="Helical" evidence="2">
    <location>
        <begin position="357"/>
        <end position="387"/>
    </location>
</feature>
<evidence type="ECO:0000313" key="4">
    <source>
        <dbReference type="Proteomes" id="UP000250140"/>
    </source>
</evidence>
<feature type="transmembrane region" description="Helical" evidence="2">
    <location>
        <begin position="197"/>
        <end position="221"/>
    </location>
</feature>
<organism evidence="3 4">
    <name type="scientific">Glonium stellatum</name>
    <dbReference type="NCBI Taxonomy" id="574774"/>
    <lineage>
        <taxon>Eukaryota</taxon>
        <taxon>Fungi</taxon>
        <taxon>Dikarya</taxon>
        <taxon>Ascomycota</taxon>
        <taxon>Pezizomycotina</taxon>
        <taxon>Dothideomycetes</taxon>
        <taxon>Pleosporomycetidae</taxon>
        <taxon>Gloniales</taxon>
        <taxon>Gloniaceae</taxon>
        <taxon>Glonium</taxon>
    </lineage>
</organism>
<proteinExistence type="predicted"/>
<evidence type="ECO:0000256" key="2">
    <source>
        <dbReference type="SAM" id="Phobius"/>
    </source>
</evidence>
<feature type="transmembrane region" description="Helical" evidence="2">
    <location>
        <begin position="299"/>
        <end position="322"/>
    </location>
</feature>
<protein>
    <submittedName>
        <fullName evidence="3">Uncharacterized protein</fullName>
    </submittedName>
</protein>
<feature type="transmembrane region" description="Helical" evidence="2">
    <location>
        <begin position="165"/>
        <end position="185"/>
    </location>
</feature>
<evidence type="ECO:0000313" key="3">
    <source>
        <dbReference type="EMBL" id="OCL12814.1"/>
    </source>
</evidence>
<dbReference type="EMBL" id="KV748829">
    <property type="protein sequence ID" value="OCL12814.1"/>
    <property type="molecule type" value="Genomic_DNA"/>
</dbReference>
<dbReference type="Proteomes" id="UP000250140">
    <property type="component" value="Unassembled WGS sequence"/>
</dbReference>
<keyword evidence="2" id="KW-1133">Transmembrane helix</keyword>
<keyword evidence="2" id="KW-0812">Transmembrane</keyword>
<sequence>MANTSMLAQSGWRNGSLFSQPTWNGFAVYPGNDQDQHVNLTIFADNLASLSFNATDPAISYGLPIAASLFDSTVLRQRIMCIDPLSGQYDVLARGLYYLLLVVSFFFRRHSWLGPAALGTAMVYAATSAVHLFALVTQFRFGDPVGFVPPYGNKDNSQAYGDVDLFGITPILAAGGVMLAPILNWSSSIRRHENQAVIVYWGILIFAALTTAVVYQARWFWGDWDFNFLPSFASCPNNISSDCVSIILHGNLDFESYSRCQCTDFCGILSPSTPLRSSTNMVAVLGRHFAEKGVNKQGFLNLLSANFLALAFIILHGTVGILTCRSSQAGVRNFVFRCLNKGATGSRKTFLRKLQTFFAKLVAANFYIFATFGAFLCPIVFVGTIVVNELLVNIFPVSEHSDAVGAWSSWVAATFVLLAGVISRYHDAMMASLAAGSKAIGRLFGFGKREQNPWPSASPRKPFRRHINPFLQHAFSLELHIWNTIRFGAWSAKAGFTGFREWWKDAEKLSELRSKELDALWINIPGRPVCQCGICQLDTQYKGDRLTRDQDPSINADYRPVPSRMLTDEFPLIHHSPVFTRTTSDQRYSSDPYDQTPRLHAIPLEEINRPLMPTRQNHGSQPQVGFSTYDGLSSGMPQGIIR</sequence>
<dbReference type="OrthoDB" id="3021074at2759"/>
<dbReference type="AlphaFoldDB" id="A0A8E2JXH5"/>
<evidence type="ECO:0000256" key="1">
    <source>
        <dbReference type="SAM" id="MobiDB-lite"/>
    </source>
</evidence>
<keyword evidence="2" id="KW-0472">Membrane</keyword>
<feature type="transmembrane region" description="Helical" evidence="2">
    <location>
        <begin position="407"/>
        <end position="425"/>
    </location>
</feature>
<feature type="compositionally biased region" description="Polar residues" evidence="1">
    <location>
        <begin position="614"/>
        <end position="626"/>
    </location>
</feature>
<name>A0A8E2JXH5_9PEZI</name>
<accession>A0A8E2JXH5</accession>
<feature type="region of interest" description="Disordered" evidence="1">
    <location>
        <begin position="613"/>
        <end position="632"/>
    </location>
</feature>
<gene>
    <name evidence="3" type="ORF">AOQ84DRAFT_385857</name>
</gene>
<reference evidence="3 4" key="1">
    <citation type="journal article" date="2016" name="Nat. Commun.">
        <title>Ectomycorrhizal ecology is imprinted in the genome of the dominant symbiotic fungus Cenococcum geophilum.</title>
        <authorList>
            <consortium name="DOE Joint Genome Institute"/>
            <person name="Peter M."/>
            <person name="Kohler A."/>
            <person name="Ohm R.A."/>
            <person name="Kuo A."/>
            <person name="Krutzmann J."/>
            <person name="Morin E."/>
            <person name="Arend M."/>
            <person name="Barry K.W."/>
            <person name="Binder M."/>
            <person name="Choi C."/>
            <person name="Clum A."/>
            <person name="Copeland A."/>
            <person name="Grisel N."/>
            <person name="Haridas S."/>
            <person name="Kipfer T."/>
            <person name="LaButti K."/>
            <person name="Lindquist E."/>
            <person name="Lipzen A."/>
            <person name="Maire R."/>
            <person name="Meier B."/>
            <person name="Mihaltcheva S."/>
            <person name="Molinier V."/>
            <person name="Murat C."/>
            <person name="Poggeler S."/>
            <person name="Quandt C.A."/>
            <person name="Sperisen C."/>
            <person name="Tritt A."/>
            <person name="Tisserant E."/>
            <person name="Crous P.W."/>
            <person name="Henrissat B."/>
            <person name="Nehls U."/>
            <person name="Egli S."/>
            <person name="Spatafora J.W."/>
            <person name="Grigoriev I.V."/>
            <person name="Martin F.M."/>
        </authorList>
    </citation>
    <scope>NUCLEOTIDE SEQUENCE [LARGE SCALE GENOMIC DNA]</scope>
    <source>
        <strain evidence="3 4">CBS 207.34</strain>
    </source>
</reference>
<keyword evidence="4" id="KW-1185">Reference proteome</keyword>